<evidence type="ECO:0000313" key="2">
    <source>
        <dbReference type="EMBL" id="MDR7307028.1"/>
    </source>
</evidence>
<dbReference type="InterPro" id="IPR032710">
    <property type="entry name" value="NTF2-like_dom_sf"/>
</dbReference>
<name>A0ABU1ZNG2_9BURK</name>
<dbReference type="SUPFAM" id="SSF54427">
    <property type="entry name" value="NTF2-like"/>
    <property type="match status" value="1"/>
</dbReference>
<evidence type="ECO:0000313" key="3">
    <source>
        <dbReference type="Proteomes" id="UP001268089"/>
    </source>
</evidence>
<accession>A0ABU1ZNG2</accession>
<dbReference type="InterPro" id="IPR037401">
    <property type="entry name" value="SnoaL-like"/>
</dbReference>
<keyword evidence="3" id="KW-1185">Reference proteome</keyword>
<sequence length="118" mass="13093">MNHPLNLTWETYVASWRAATDAEKQALFAQSLDPHCVYNDPNAATHGWQELTSYMQAFHQQVPGGHFQTKTFDAHHQQSLATWNMLDGEGQVIGEGTSYGQYNGDGKLVAMTGFFAAT</sequence>
<dbReference type="Proteomes" id="UP001268089">
    <property type="component" value="Unassembled WGS sequence"/>
</dbReference>
<gene>
    <name evidence="2" type="ORF">J2X15_002314</name>
</gene>
<reference evidence="2 3" key="1">
    <citation type="submission" date="2023-07" db="EMBL/GenBank/DDBJ databases">
        <title>Sorghum-associated microbial communities from plants grown in Nebraska, USA.</title>
        <authorList>
            <person name="Schachtman D."/>
        </authorList>
    </citation>
    <scope>NUCLEOTIDE SEQUENCE [LARGE SCALE GENOMIC DNA]</scope>
    <source>
        <strain evidence="2 3">BE308</strain>
    </source>
</reference>
<dbReference type="Gene3D" id="3.10.450.50">
    <property type="match status" value="1"/>
</dbReference>
<feature type="domain" description="SnoaL-like" evidence="1">
    <location>
        <begin position="15"/>
        <end position="109"/>
    </location>
</feature>
<dbReference type="EMBL" id="JAVDXO010000004">
    <property type="protein sequence ID" value="MDR7307028.1"/>
    <property type="molecule type" value="Genomic_DNA"/>
</dbReference>
<comment type="caution">
    <text evidence="2">The sequence shown here is derived from an EMBL/GenBank/DDBJ whole genome shotgun (WGS) entry which is preliminary data.</text>
</comment>
<evidence type="ECO:0000259" key="1">
    <source>
        <dbReference type="Pfam" id="PF12680"/>
    </source>
</evidence>
<organism evidence="2 3">
    <name type="scientific">Rhodoferax saidenbachensis</name>
    <dbReference type="NCBI Taxonomy" id="1484693"/>
    <lineage>
        <taxon>Bacteria</taxon>
        <taxon>Pseudomonadati</taxon>
        <taxon>Pseudomonadota</taxon>
        <taxon>Betaproteobacteria</taxon>
        <taxon>Burkholderiales</taxon>
        <taxon>Comamonadaceae</taxon>
        <taxon>Rhodoferax</taxon>
    </lineage>
</organism>
<dbReference type="RefSeq" id="WP_310342865.1">
    <property type="nucleotide sequence ID" value="NZ_JAVDXO010000004.1"/>
</dbReference>
<dbReference type="Pfam" id="PF12680">
    <property type="entry name" value="SnoaL_2"/>
    <property type="match status" value="1"/>
</dbReference>
<protein>
    <recommendedName>
        <fullName evidence="1">SnoaL-like domain-containing protein</fullName>
    </recommendedName>
</protein>
<proteinExistence type="predicted"/>